<feature type="transmembrane region" description="Helical" evidence="3">
    <location>
        <begin position="234"/>
        <end position="252"/>
    </location>
</feature>
<dbReference type="Proteomes" id="UP000014500">
    <property type="component" value="Unassembled WGS sequence"/>
</dbReference>
<dbReference type="AlphaFoldDB" id="T1JIX9"/>
<reference evidence="5" key="1">
    <citation type="submission" date="2011-05" db="EMBL/GenBank/DDBJ databases">
        <authorList>
            <person name="Richards S.R."/>
            <person name="Qu J."/>
            <person name="Jiang H."/>
            <person name="Jhangiani S.N."/>
            <person name="Agravi P."/>
            <person name="Goodspeed R."/>
            <person name="Gross S."/>
            <person name="Mandapat C."/>
            <person name="Jackson L."/>
            <person name="Mathew T."/>
            <person name="Pu L."/>
            <person name="Thornton R."/>
            <person name="Saada N."/>
            <person name="Wilczek-Boney K.B."/>
            <person name="Lee S."/>
            <person name="Kovar C."/>
            <person name="Wu Y."/>
            <person name="Scherer S.E."/>
            <person name="Worley K.C."/>
            <person name="Muzny D.M."/>
            <person name="Gibbs R."/>
        </authorList>
    </citation>
    <scope>NUCLEOTIDE SEQUENCE</scope>
    <source>
        <strain evidence="5">Brora</strain>
    </source>
</reference>
<evidence type="ECO:0000313" key="5">
    <source>
        <dbReference type="Proteomes" id="UP000014500"/>
    </source>
</evidence>
<keyword evidence="5" id="KW-1185">Reference proteome</keyword>
<keyword evidence="3" id="KW-0812">Transmembrane</keyword>
<sequence>MFGPELDQSGGADTMLPIGVRIKVRTSTNLRKRSSGAATTSKKATPVANKTPRQKRKKQVPPARKFLRTSKDRAAKLAKKEAKKQASEEHQYHVLSRRPAWADDQGVFYGIYGSYYHQKIQQRKDNKYVESEDMSEETKMKLEEEQNKASQAHKRWLKKNKVTDAIAGKLGRNNVQNKKSASQKYRVYKHHSALALHISHANVNANINKYFKDEGGLQKKTKINLLPRDGGAGILLYVGFFLTVIGLILTVLGAGEDGFRSAELGLIGPSLIGMGAFFAFLRVLTCTCHHRCARLCPRFCPPPSKRPTDPTTLSSADKAPLKPKQKSKPTLIVASADEVHIQPTLVASAQPIVDAEAPPVLVEPESNPAVEGAALATGVATGVDAGLNDVIKVSFENEINNDDCASVDIDLTEFEEVELNSPESSTRFKKRFFEPVDKSEIVLDPMCIGFAVV</sequence>
<evidence type="ECO:0000313" key="4">
    <source>
        <dbReference type="EnsemblMetazoa" id="SMAR013810-PA"/>
    </source>
</evidence>
<feature type="region of interest" description="Disordered" evidence="2">
    <location>
        <begin position="26"/>
        <end position="72"/>
    </location>
</feature>
<feature type="transmembrane region" description="Helical" evidence="3">
    <location>
        <begin position="264"/>
        <end position="284"/>
    </location>
</feature>
<reference evidence="4" key="2">
    <citation type="submission" date="2015-02" db="UniProtKB">
        <authorList>
            <consortium name="EnsemblMetazoa"/>
        </authorList>
    </citation>
    <scope>IDENTIFICATION</scope>
</reference>
<keyword evidence="3" id="KW-0472">Membrane</keyword>
<keyword evidence="3" id="KW-1133">Transmembrane helix</keyword>
<keyword evidence="1" id="KW-0175">Coiled coil</keyword>
<proteinExistence type="predicted"/>
<name>T1JIX9_STRMM</name>
<dbReference type="EMBL" id="JH431176">
    <property type="status" value="NOT_ANNOTATED_CDS"/>
    <property type="molecule type" value="Genomic_DNA"/>
</dbReference>
<dbReference type="eggNOG" id="ENOG502S58V">
    <property type="taxonomic scope" value="Eukaryota"/>
</dbReference>
<evidence type="ECO:0000256" key="3">
    <source>
        <dbReference type="SAM" id="Phobius"/>
    </source>
</evidence>
<evidence type="ECO:0000256" key="2">
    <source>
        <dbReference type="SAM" id="MobiDB-lite"/>
    </source>
</evidence>
<organism evidence="4 5">
    <name type="scientific">Strigamia maritima</name>
    <name type="common">European centipede</name>
    <name type="synonym">Geophilus maritimus</name>
    <dbReference type="NCBI Taxonomy" id="126957"/>
    <lineage>
        <taxon>Eukaryota</taxon>
        <taxon>Metazoa</taxon>
        <taxon>Ecdysozoa</taxon>
        <taxon>Arthropoda</taxon>
        <taxon>Myriapoda</taxon>
        <taxon>Chilopoda</taxon>
        <taxon>Pleurostigmophora</taxon>
        <taxon>Geophilomorpha</taxon>
        <taxon>Linotaeniidae</taxon>
        <taxon>Strigamia</taxon>
    </lineage>
</organism>
<dbReference type="HOGENOM" id="CLU_604575_0_0_1"/>
<dbReference type="EnsemblMetazoa" id="SMAR013810-RA">
    <property type="protein sequence ID" value="SMAR013810-PA"/>
    <property type="gene ID" value="SMAR013810"/>
</dbReference>
<accession>T1JIX9</accession>
<protein>
    <submittedName>
        <fullName evidence="4">Uncharacterized protein</fullName>
    </submittedName>
</protein>
<feature type="region of interest" description="Disordered" evidence="2">
    <location>
        <begin position="303"/>
        <end position="328"/>
    </location>
</feature>
<evidence type="ECO:0000256" key="1">
    <source>
        <dbReference type="SAM" id="Coils"/>
    </source>
</evidence>
<feature type="coiled-coil region" evidence="1">
    <location>
        <begin position="128"/>
        <end position="155"/>
    </location>
</feature>